<evidence type="ECO:0000313" key="1">
    <source>
        <dbReference type="EMBL" id="GAA1737174.1"/>
    </source>
</evidence>
<gene>
    <name evidence="1" type="ORF">GCM10009681_04730</name>
</gene>
<reference evidence="2" key="1">
    <citation type="journal article" date="2019" name="Int. J. Syst. Evol. Microbiol.">
        <title>The Global Catalogue of Microorganisms (GCM) 10K type strain sequencing project: providing services to taxonomists for standard genome sequencing and annotation.</title>
        <authorList>
            <consortium name="The Broad Institute Genomics Platform"/>
            <consortium name="The Broad Institute Genome Sequencing Center for Infectious Disease"/>
            <person name="Wu L."/>
            <person name="Ma J."/>
        </authorList>
    </citation>
    <scope>NUCLEOTIDE SEQUENCE [LARGE SCALE GENOMIC DNA]</scope>
    <source>
        <strain evidence="2">JCM 13249</strain>
    </source>
</reference>
<proteinExistence type="predicted"/>
<dbReference type="EMBL" id="BAAALS010000002">
    <property type="protein sequence ID" value="GAA1737174.1"/>
    <property type="molecule type" value="Genomic_DNA"/>
</dbReference>
<dbReference type="RefSeq" id="WP_344076250.1">
    <property type="nucleotide sequence ID" value="NZ_BAAALS010000002.1"/>
</dbReference>
<organism evidence="1 2">
    <name type="scientific">Luedemannella helvata</name>
    <dbReference type="NCBI Taxonomy" id="349315"/>
    <lineage>
        <taxon>Bacteria</taxon>
        <taxon>Bacillati</taxon>
        <taxon>Actinomycetota</taxon>
        <taxon>Actinomycetes</taxon>
        <taxon>Micromonosporales</taxon>
        <taxon>Micromonosporaceae</taxon>
        <taxon>Luedemannella</taxon>
    </lineage>
</organism>
<keyword evidence="2" id="KW-1185">Reference proteome</keyword>
<sequence length="40" mass="4318">MKDFFIALLVVIALAAFIVAKKADDAQSHRPAHCETSADC</sequence>
<accession>A0ABP4VW30</accession>
<dbReference type="Proteomes" id="UP001500655">
    <property type="component" value="Unassembled WGS sequence"/>
</dbReference>
<comment type="caution">
    <text evidence="1">The sequence shown here is derived from an EMBL/GenBank/DDBJ whole genome shotgun (WGS) entry which is preliminary data.</text>
</comment>
<evidence type="ECO:0000313" key="2">
    <source>
        <dbReference type="Proteomes" id="UP001500655"/>
    </source>
</evidence>
<protein>
    <submittedName>
        <fullName evidence="1">Uncharacterized protein</fullName>
    </submittedName>
</protein>
<name>A0ABP4VW30_9ACTN</name>